<gene>
    <name evidence="1" type="primary">Necator_chrIII.g12459</name>
    <name evidence="1" type="ORF">RB195_011693</name>
</gene>
<keyword evidence="2" id="KW-1185">Reference proteome</keyword>
<proteinExistence type="predicted"/>
<sequence length="129" mass="14555">MDRLCNTRIVSIEADLHAFLLGVLECIKFHMIALQQTKSRRSDNVRQMNDATLVIRGEKVPSRNVGVVGFVVLLSVVSLFDSHEVLSPRVAILRLRPLRQKPISIINCYSSTSAADESELVAFMRSWKM</sequence>
<dbReference type="EMBL" id="JAVFWL010000003">
    <property type="protein sequence ID" value="KAK6745131.1"/>
    <property type="molecule type" value="Genomic_DNA"/>
</dbReference>
<organism evidence="1 2">
    <name type="scientific">Necator americanus</name>
    <name type="common">Human hookworm</name>
    <dbReference type="NCBI Taxonomy" id="51031"/>
    <lineage>
        <taxon>Eukaryota</taxon>
        <taxon>Metazoa</taxon>
        <taxon>Ecdysozoa</taxon>
        <taxon>Nematoda</taxon>
        <taxon>Chromadorea</taxon>
        <taxon>Rhabditida</taxon>
        <taxon>Rhabditina</taxon>
        <taxon>Rhabditomorpha</taxon>
        <taxon>Strongyloidea</taxon>
        <taxon>Ancylostomatidae</taxon>
        <taxon>Bunostominae</taxon>
        <taxon>Necator</taxon>
    </lineage>
</organism>
<dbReference type="Proteomes" id="UP001303046">
    <property type="component" value="Unassembled WGS sequence"/>
</dbReference>
<dbReference type="Gene3D" id="3.60.10.10">
    <property type="entry name" value="Endonuclease/exonuclease/phosphatase"/>
    <property type="match status" value="1"/>
</dbReference>
<reference evidence="1 2" key="1">
    <citation type="submission" date="2023-08" db="EMBL/GenBank/DDBJ databases">
        <title>A Necator americanus chromosomal reference genome.</title>
        <authorList>
            <person name="Ilik V."/>
            <person name="Petrzelkova K.J."/>
            <person name="Pardy F."/>
            <person name="Fuh T."/>
            <person name="Niatou-Singa F.S."/>
            <person name="Gouil Q."/>
            <person name="Baker L."/>
            <person name="Ritchie M.E."/>
            <person name="Jex A.R."/>
            <person name="Gazzola D."/>
            <person name="Li H."/>
            <person name="Toshio Fujiwara R."/>
            <person name="Zhan B."/>
            <person name="Aroian R.V."/>
            <person name="Pafco B."/>
            <person name="Schwarz E.M."/>
        </authorList>
    </citation>
    <scope>NUCLEOTIDE SEQUENCE [LARGE SCALE GENOMIC DNA]</scope>
    <source>
        <strain evidence="1 2">Aroian</strain>
        <tissue evidence="1">Whole animal</tissue>
    </source>
</reference>
<evidence type="ECO:0000313" key="1">
    <source>
        <dbReference type="EMBL" id="KAK6745131.1"/>
    </source>
</evidence>
<name>A0ABR1D3L3_NECAM</name>
<accession>A0ABR1D3L3</accession>
<dbReference type="InterPro" id="IPR036691">
    <property type="entry name" value="Endo/exonu/phosph_ase_sf"/>
</dbReference>
<evidence type="ECO:0000313" key="2">
    <source>
        <dbReference type="Proteomes" id="UP001303046"/>
    </source>
</evidence>
<comment type="caution">
    <text evidence="1">The sequence shown here is derived from an EMBL/GenBank/DDBJ whole genome shotgun (WGS) entry which is preliminary data.</text>
</comment>
<protein>
    <submittedName>
        <fullName evidence="1">Uncharacterized protein</fullName>
    </submittedName>
</protein>